<evidence type="ECO:0000313" key="3">
    <source>
        <dbReference type="EMBL" id="SDI35022.1"/>
    </source>
</evidence>
<dbReference type="RefSeq" id="WP_093148119.1">
    <property type="nucleotide sequence ID" value="NZ_FNEK01000002.1"/>
</dbReference>
<reference evidence="3 4" key="1">
    <citation type="submission" date="2016-10" db="EMBL/GenBank/DDBJ databases">
        <authorList>
            <person name="de Groot N.N."/>
        </authorList>
    </citation>
    <scope>NUCLEOTIDE SEQUENCE [LARGE SCALE GENOMIC DNA]</scope>
    <source>
        <strain evidence="3 4">DSM 25294</strain>
    </source>
</reference>
<dbReference type="EMBL" id="FNEK01000002">
    <property type="protein sequence ID" value="SDI35022.1"/>
    <property type="molecule type" value="Genomic_DNA"/>
</dbReference>
<dbReference type="InterPro" id="IPR022742">
    <property type="entry name" value="Hydrolase_4"/>
</dbReference>
<proteinExistence type="predicted"/>
<dbReference type="SUPFAM" id="SSF53474">
    <property type="entry name" value="alpha/beta-Hydrolases"/>
    <property type="match status" value="1"/>
</dbReference>
<dbReference type="GO" id="GO:0016020">
    <property type="term" value="C:membrane"/>
    <property type="evidence" value="ECO:0007669"/>
    <property type="project" value="TreeGrafter"/>
</dbReference>
<protein>
    <submittedName>
        <fullName evidence="3">Esterase/lipase</fullName>
    </submittedName>
</protein>
<evidence type="ECO:0000313" key="4">
    <source>
        <dbReference type="Proteomes" id="UP000199382"/>
    </source>
</evidence>
<keyword evidence="4" id="KW-1185">Reference proteome</keyword>
<feature type="domain" description="Serine aminopeptidase S33" evidence="2">
    <location>
        <begin position="77"/>
        <end position="278"/>
    </location>
</feature>
<sequence length="322" mass="34505">MKLVLTLLIAFAILLTVVLVFGPREPVDREVAFKADLLGENLDLWLAEQEAGVPSLRPGVEKRILWAGEAGQKTPLSIVYLHGFSATSEEIRPVPDKVAEALGANLYFARLSGHGQDGASLAQARAGEWIEDAAEALEIGRRLGERVLVMGTSTGGTLAALVAADRELSRDVAGIVLVSPNFGLANPAARLLALPWARQWVPLVAGEERSFEIRNEDHAAYWTSSYPTIATIPVIALVRHVAGLDLAAAQMPALFIYSEHDQVVAPGKTHEAAARWGGPVEQELRVMGAEDDPGSHVIAGDILSPGQTEETAKIIANWAKEL</sequence>
<dbReference type="OrthoDB" id="5416147at2"/>
<evidence type="ECO:0000259" key="2">
    <source>
        <dbReference type="Pfam" id="PF12146"/>
    </source>
</evidence>
<organism evidence="3 4">
    <name type="scientific">Aliiruegeria lutimaris</name>
    <dbReference type="NCBI Taxonomy" id="571298"/>
    <lineage>
        <taxon>Bacteria</taxon>
        <taxon>Pseudomonadati</taxon>
        <taxon>Pseudomonadota</taxon>
        <taxon>Alphaproteobacteria</taxon>
        <taxon>Rhodobacterales</taxon>
        <taxon>Roseobacteraceae</taxon>
        <taxon>Aliiruegeria</taxon>
    </lineage>
</organism>
<dbReference type="Gene3D" id="3.40.50.1820">
    <property type="entry name" value="alpha/beta hydrolase"/>
    <property type="match status" value="1"/>
</dbReference>
<accession>A0A1G8JUY9</accession>
<dbReference type="PANTHER" id="PTHR43798:SF31">
    <property type="entry name" value="AB HYDROLASE SUPERFAMILY PROTEIN YCLE"/>
    <property type="match status" value="1"/>
</dbReference>
<dbReference type="PANTHER" id="PTHR43798">
    <property type="entry name" value="MONOACYLGLYCEROL LIPASE"/>
    <property type="match status" value="1"/>
</dbReference>
<keyword evidence="1" id="KW-0378">Hydrolase</keyword>
<gene>
    <name evidence="3" type="ORF">SAMN04488026_100270</name>
</gene>
<dbReference type="Pfam" id="PF12146">
    <property type="entry name" value="Hydrolase_4"/>
    <property type="match status" value="1"/>
</dbReference>
<name>A0A1G8JUY9_9RHOB</name>
<dbReference type="InterPro" id="IPR029058">
    <property type="entry name" value="AB_hydrolase_fold"/>
</dbReference>
<dbReference type="Proteomes" id="UP000199382">
    <property type="component" value="Unassembled WGS sequence"/>
</dbReference>
<dbReference type="InterPro" id="IPR050266">
    <property type="entry name" value="AB_hydrolase_sf"/>
</dbReference>
<dbReference type="AlphaFoldDB" id="A0A1G8JUY9"/>
<dbReference type="GO" id="GO:0016787">
    <property type="term" value="F:hydrolase activity"/>
    <property type="evidence" value="ECO:0007669"/>
    <property type="project" value="UniProtKB-KW"/>
</dbReference>
<evidence type="ECO:0000256" key="1">
    <source>
        <dbReference type="ARBA" id="ARBA00022801"/>
    </source>
</evidence>
<dbReference type="STRING" id="571298.SAMN04488026_100270"/>